<dbReference type="InterPro" id="IPR006461">
    <property type="entry name" value="PLAC_motif_containing"/>
</dbReference>
<dbReference type="PANTHER" id="PTHR15907">
    <property type="entry name" value="DUF614 FAMILY PROTEIN-RELATED"/>
    <property type="match status" value="1"/>
</dbReference>
<name>A0AAD8C6C0_BIOPF</name>
<dbReference type="EMBL" id="JASAOG010000008">
    <property type="protein sequence ID" value="KAK0067286.1"/>
    <property type="molecule type" value="Genomic_DNA"/>
</dbReference>
<comment type="similarity">
    <text evidence="1">Belongs to the cornifelin family.</text>
</comment>
<dbReference type="Proteomes" id="UP001233172">
    <property type="component" value="Unassembled WGS sequence"/>
</dbReference>
<protein>
    <submittedName>
        <fullName evidence="3">Cell number regulator 10</fullName>
    </submittedName>
</protein>
<accession>A0AAD8C6C0</accession>
<dbReference type="AlphaFoldDB" id="A0AAD8C6C0"/>
<comment type="caution">
    <text evidence="3">The sequence shown here is derived from an EMBL/GenBank/DDBJ whole genome shotgun (WGS) entry which is preliminary data.</text>
</comment>
<gene>
    <name evidence="3" type="ORF">Bpfe_003384</name>
</gene>
<organism evidence="3 4">
    <name type="scientific">Biomphalaria pfeifferi</name>
    <name type="common">Bloodfluke planorb</name>
    <name type="synonym">Freshwater snail</name>
    <dbReference type="NCBI Taxonomy" id="112525"/>
    <lineage>
        <taxon>Eukaryota</taxon>
        <taxon>Metazoa</taxon>
        <taxon>Spiralia</taxon>
        <taxon>Lophotrochozoa</taxon>
        <taxon>Mollusca</taxon>
        <taxon>Gastropoda</taxon>
        <taxon>Heterobranchia</taxon>
        <taxon>Euthyneura</taxon>
        <taxon>Panpulmonata</taxon>
        <taxon>Hygrophila</taxon>
        <taxon>Lymnaeoidea</taxon>
        <taxon>Planorbidae</taxon>
        <taxon>Biomphalaria</taxon>
    </lineage>
</organism>
<keyword evidence="4" id="KW-1185">Reference proteome</keyword>
<keyword evidence="2" id="KW-0812">Transmembrane</keyword>
<proteinExistence type="inferred from homology"/>
<evidence type="ECO:0000256" key="1">
    <source>
        <dbReference type="ARBA" id="ARBA00009024"/>
    </source>
</evidence>
<dbReference type="NCBIfam" id="TIGR01571">
    <property type="entry name" value="A_thal_Cys_rich"/>
    <property type="match status" value="1"/>
</dbReference>
<feature type="transmembrane region" description="Helical" evidence="2">
    <location>
        <begin position="37"/>
        <end position="59"/>
    </location>
</feature>
<evidence type="ECO:0000256" key="2">
    <source>
        <dbReference type="SAM" id="Phobius"/>
    </source>
</evidence>
<sequence>MSGDWQHGLFGCFDNFGLCIISYFVPCYTFGKNAEAIGENCFTCGLAYIVPLVNIVAAIKVRGKIRETRGIAGSTFNDLLLICCCPPCALVQEAQEVQVPGVQSMARDITRSNLGLSRR</sequence>
<feature type="transmembrane region" description="Helical" evidence="2">
    <location>
        <begin position="12"/>
        <end position="31"/>
    </location>
</feature>
<keyword evidence="2" id="KW-1133">Transmembrane helix</keyword>
<reference evidence="3" key="2">
    <citation type="submission" date="2023-04" db="EMBL/GenBank/DDBJ databases">
        <authorList>
            <person name="Bu L."/>
            <person name="Lu L."/>
            <person name="Laidemitt M.R."/>
            <person name="Zhang S.M."/>
            <person name="Mutuku M."/>
            <person name="Mkoji G."/>
            <person name="Steinauer M."/>
            <person name="Loker E.S."/>
        </authorList>
    </citation>
    <scope>NUCLEOTIDE SEQUENCE</scope>
    <source>
        <strain evidence="3">KasaAsao</strain>
        <tissue evidence="3">Whole Snail</tissue>
    </source>
</reference>
<evidence type="ECO:0000313" key="4">
    <source>
        <dbReference type="Proteomes" id="UP001233172"/>
    </source>
</evidence>
<keyword evidence="2" id="KW-0472">Membrane</keyword>
<dbReference type="Pfam" id="PF04749">
    <property type="entry name" value="PLAC8"/>
    <property type="match status" value="1"/>
</dbReference>
<evidence type="ECO:0000313" key="3">
    <source>
        <dbReference type="EMBL" id="KAK0067286.1"/>
    </source>
</evidence>
<reference evidence="3" key="1">
    <citation type="journal article" date="2023" name="PLoS Negl. Trop. Dis.">
        <title>A genome sequence for Biomphalaria pfeifferi, the major vector snail for the human-infecting parasite Schistosoma mansoni.</title>
        <authorList>
            <person name="Bu L."/>
            <person name="Lu L."/>
            <person name="Laidemitt M.R."/>
            <person name="Zhang S.M."/>
            <person name="Mutuku M."/>
            <person name="Mkoji G."/>
            <person name="Steinauer M."/>
            <person name="Loker E.S."/>
        </authorList>
    </citation>
    <scope>NUCLEOTIDE SEQUENCE</scope>
    <source>
        <strain evidence="3">KasaAsao</strain>
    </source>
</reference>